<dbReference type="Pfam" id="PF08351">
    <property type="entry name" value="TmcA_N"/>
    <property type="match status" value="1"/>
</dbReference>
<accession>A0A1B9NTE8</accession>
<comment type="subcellular location">
    <subcellularLocation>
        <location evidence="9">Cytoplasm</location>
    </subcellularLocation>
</comment>
<dbReference type="GO" id="GO:0005737">
    <property type="term" value="C:cytoplasm"/>
    <property type="evidence" value="ECO:0007669"/>
    <property type="project" value="UniProtKB-SubCell"/>
</dbReference>
<evidence type="ECO:0000256" key="2">
    <source>
        <dbReference type="ARBA" id="ARBA00022555"/>
    </source>
</evidence>
<dbReference type="SUPFAM" id="SSF55729">
    <property type="entry name" value="Acyl-CoA N-acyltransferases (Nat)"/>
    <property type="match status" value="1"/>
</dbReference>
<keyword evidence="1 9" id="KW-0963">Cytoplasm</keyword>
<evidence type="ECO:0000256" key="3">
    <source>
        <dbReference type="ARBA" id="ARBA00022679"/>
    </source>
</evidence>
<dbReference type="PROSITE" id="PS51186">
    <property type="entry name" value="GNAT"/>
    <property type="match status" value="1"/>
</dbReference>
<dbReference type="OrthoDB" id="5578851at2"/>
<dbReference type="STRING" id="688.A6E04_20590"/>
<dbReference type="Pfam" id="PF13718">
    <property type="entry name" value="GNAT_acetyltr_2"/>
    <property type="match status" value="2"/>
</dbReference>
<sequence length="717" mass="79504">MLQFRYLIILLSGFFLMNSQLSFLNSVLSDASVCNIRYPILLEGSKAWYGDLLSSFLSQDHTSSLLTEIYGDISILDIPSFAIKKALKKLGQESQCLIINISDEFNANAINAICGTLVGGGLVFFVKDKNSQLPSTLIQWISGFKKEMICLSEELSIPQYERPENGSTVFTSEVYASNDQEVAVSAIKKVVTGHAKRPLIITADRGRGKSSAIGIAIAELVLSRKLTVAITAPQRASVDEIFSHAARVSIQLGMPVEHNKNTLIINGSSILYIAPDELVRGEYLVDVVCVDEAAAIPAPMLLSLSEKYSRIIFSTTINGYEGTGRGFEIKFKQSLAKIRPNYRTLEMIKPIRWNDNDPLELWLSHVFLLNHATSVDIEPESFSISSRDIYFRRVNTDELLSSASLSQSLFSLLVSAHYQTSPNDWISLLTDTSLECWVGIDKKTKALIACTLISIEGNLDNDLISAIQCGTRRPKGHLVPVSLTQILCIDEPAIQHCARIMRIAIAVDYQGRGIGSEFIHTLSEYYADEGMDYLGTSFGSTFELNLFWSQLGFGFVRLGITKDKASGTHSLLAIKPLSLKSLEWNQMAVEYFHTSFPEQLMSVFSHLGMNESKGLLSSCITSNRLTPIMLKRVSVYTKGGLGVEVIGYELRMFVLSNISLLDSLSLIQQQLVITKLLQLNEWSEVIKITGLSGRREAELVLRESIQLLLINLQCKSS</sequence>
<reference evidence="12 13" key="1">
    <citation type="submission" date="2016-06" db="EMBL/GenBank/DDBJ databases">
        <authorList>
            <person name="Kjaerup R.B."/>
            <person name="Dalgaard T.S."/>
            <person name="Juul-Madsen H.R."/>
        </authorList>
    </citation>
    <scope>NUCLEOTIDE SEQUENCE [LARGE SCALE GENOMIC DNA]</scope>
    <source>
        <strain evidence="12 13">1S159</strain>
    </source>
</reference>
<evidence type="ECO:0000259" key="10">
    <source>
        <dbReference type="PROSITE" id="PS51186"/>
    </source>
</evidence>
<comment type="caution">
    <text evidence="12">The sequence shown here is derived from an EMBL/GenBank/DDBJ whole genome shotgun (WGS) entry which is preliminary data.</text>
</comment>
<keyword evidence="5 9" id="KW-0547">Nucleotide-binding</keyword>
<keyword evidence="7 9" id="KW-0694">RNA-binding</keyword>
<evidence type="ECO:0000313" key="12">
    <source>
        <dbReference type="EMBL" id="OCH16614.1"/>
    </source>
</evidence>
<dbReference type="GO" id="GO:1990883">
    <property type="term" value="F:18S rRNA cytidine N-acetyltransferase activity"/>
    <property type="evidence" value="ECO:0007669"/>
    <property type="project" value="TreeGrafter"/>
</dbReference>
<dbReference type="GO" id="GO:1904812">
    <property type="term" value="P:rRNA acetylation involved in maturation of SSU-rRNA"/>
    <property type="evidence" value="ECO:0007669"/>
    <property type="project" value="TreeGrafter"/>
</dbReference>
<keyword evidence="8 9" id="KW-0012">Acyltransferase</keyword>
<feature type="domain" description="N-acetyltransferase" evidence="10">
    <location>
        <begin position="389"/>
        <end position="578"/>
    </location>
</feature>
<dbReference type="InterPro" id="IPR014001">
    <property type="entry name" value="Helicase_ATP-bd"/>
</dbReference>
<evidence type="ECO:0000256" key="1">
    <source>
        <dbReference type="ARBA" id="ARBA00022490"/>
    </source>
</evidence>
<dbReference type="AlphaFoldDB" id="A0A1B9NTE8"/>
<dbReference type="PANTHER" id="PTHR10925:SF5">
    <property type="entry name" value="RNA CYTIDINE ACETYLTRANSFERASE"/>
    <property type="match status" value="1"/>
</dbReference>
<dbReference type="Gene3D" id="3.40.50.300">
    <property type="entry name" value="P-loop containing nucleotide triphosphate hydrolases"/>
    <property type="match status" value="1"/>
</dbReference>
<evidence type="ECO:0000259" key="11">
    <source>
        <dbReference type="PROSITE" id="PS51192"/>
    </source>
</evidence>
<evidence type="ECO:0000256" key="4">
    <source>
        <dbReference type="ARBA" id="ARBA00022694"/>
    </source>
</evidence>
<keyword evidence="4 9" id="KW-0819">tRNA processing</keyword>
<evidence type="ECO:0000256" key="6">
    <source>
        <dbReference type="ARBA" id="ARBA00022840"/>
    </source>
</evidence>
<dbReference type="Pfam" id="PF05127">
    <property type="entry name" value="NAT10_TcmA_helicase"/>
    <property type="match status" value="1"/>
</dbReference>
<keyword evidence="2 9" id="KW-0820">tRNA-binding</keyword>
<dbReference type="EC" id="2.3.1.193" evidence="9"/>
<dbReference type="Gene3D" id="3.40.630.30">
    <property type="match status" value="1"/>
</dbReference>
<keyword evidence="12" id="KW-0378">Hydrolase</keyword>
<dbReference type="InterPro" id="IPR016181">
    <property type="entry name" value="Acyl_CoA_acyltransferase"/>
</dbReference>
<dbReference type="HAMAP" id="MF_01886">
    <property type="entry name" value="tRNA_acetyltr_TmcA"/>
    <property type="match status" value="1"/>
</dbReference>
<comment type="caution">
    <text evidence="9">Lacks conserved residue(s) required for the propagation of feature annotation.</text>
</comment>
<feature type="binding site" evidence="9">
    <location>
        <position position="543"/>
    </location>
    <ligand>
        <name>acetyl-CoA</name>
        <dbReference type="ChEBI" id="CHEBI:57288"/>
    </ligand>
</feature>
<dbReference type="GO" id="GO:0002101">
    <property type="term" value="P:tRNA wobble cytosine modification"/>
    <property type="evidence" value="ECO:0007669"/>
    <property type="project" value="UniProtKB-UniRule"/>
</dbReference>
<comment type="catalytic activity">
    <reaction evidence="9">
        <text>cytidine(34) in elongator tRNA(Met) + acetyl-CoA + ATP + H2O = N(4)-acetylcytidine(34) in elongator tRNA(Met) + ADP + phosphate + CoA + H(+)</text>
        <dbReference type="Rhea" id="RHEA:43788"/>
        <dbReference type="Rhea" id="RHEA-COMP:10693"/>
        <dbReference type="Rhea" id="RHEA-COMP:10694"/>
        <dbReference type="ChEBI" id="CHEBI:15377"/>
        <dbReference type="ChEBI" id="CHEBI:15378"/>
        <dbReference type="ChEBI" id="CHEBI:30616"/>
        <dbReference type="ChEBI" id="CHEBI:43474"/>
        <dbReference type="ChEBI" id="CHEBI:57287"/>
        <dbReference type="ChEBI" id="CHEBI:57288"/>
        <dbReference type="ChEBI" id="CHEBI:74900"/>
        <dbReference type="ChEBI" id="CHEBI:82748"/>
        <dbReference type="ChEBI" id="CHEBI:456216"/>
        <dbReference type="EC" id="2.3.1.193"/>
    </reaction>
</comment>
<name>A0A1B9NTE8_ALILO</name>
<evidence type="ECO:0000256" key="7">
    <source>
        <dbReference type="ARBA" id="ARBA00022884"/>
    </source>
</evidence>
<dbReference type="EMBL" id="MAJU01000036">
    <property type="protein sequence ID" value="OCH16614.1"/>
    <property type="molecule type" value="Genomic_DNA"/>
</dbReference>
<dbReference type="GO" id="GO:0000049">
    <property type="term" value="F:tRNA binding"/>
    <property type="evidence" value="ECO:0007669"/>
    <property type="project" value="UniProtKB-UniRule"/>
</dbReference>
<dbReference type="InterPro" id="IPR032672">
    <property type="entry name" value="TmcA/NAT10/Kre33"/>
</dbReference>
<dbReference type="PROSITE" id="PS51192">
    <property type="entry name" value="HELICASE_ATP_BIND_1"/>
    <property type="match status" value="1"/>
</dbReference>
<dbReference type="Gene3D" id="3.40.50.11040">
    <property type="match status" value="1"/>
</dbReference>
<dbReference type="InterPro" id="IPR024914">
    <property type="entry name" value="tRNA_acetyltr_TmcA"/>
</dbReference>
<dbReference type="CDD" id="cd04301">
    <property type="entry name" value="NAT_SF"/>
    <property type="match status" value="1"/>
</dbReference>
<organism evidence="12 13">
    <name type="scientific">Aliivibrio logei</name>
    <name type="common">Vibrio logei</name>
    <dbReference type="NCBI Taxonomy" id="688"/>
    <lineage>
        <taxon>Bacteria</taxon>
        <taxon>Pseudomonadati</taxon>
        <taxon>Pseudomonadota</taxon>
        <taxon>Gammaproteobacteria</taxon>
        <taxon>Vibrionales</taxon>
        <taxon>Vibrionaceae</taxon>
        <taxon>Aliivibrio</taxon>
    </lineage>
</organism>
<evidence type="ECO:0000256" key="9">
    <source>
        <dbReference type="HAMAP-Rule" id="MF_01886"/>
    </source>
</evidence>
<dbReference type="InterPro" id="IPR013562">
    <property type="entry name" value="TmcA/NAT10_N"/>
</dbReference>
<feature type="binding site" evidence="9">
    <location>
        <position position="180"/>
    </location>
    <ligand>
        <name>ATP</name>
        <dbReference type="ChEBI" id="CHEBI:30616"/>
    </ligand>
</feature>
<dbReference type="SUPFAM" id="SSF52540">
    <property type="entry name" value="P-loop containing nucleoside triphosphate hydrolases"/>
    <property type="match status" value="1"/>
</dbReference>
<dbReference type="GO" id="GO:0016787">
    <property type="term" value="F:hydrolase activity"/>
    <property type="evidence" value="ECO:0007669"/>
    <property type="project" value="UniProtKB-KW"/>
</dbReference>
<evidence type="ECO:0000313" key="13">
    <source>
        <dbReference type="Proteomes" id="UP000093523"/>
    </source>
</evidence>
<comment type="function">
    <text evidence="9">Catalyzes the formation of N(4)-acetylcytidine (ac(4)C) at the wobble position of tRNA(Met), by using acetyl-CoA as an acetyl donor and ATP (or GTP).</text>
</comment>
<dbReference type="InterPro" id="IPR027417">
    <property type="entry name" value="P-loop_NTPase"/>
</dbReference>
<evidence type="ECO:0000256" key="8">
    <source>
        <dbReference type="ARBA" id="ARBA00023315"/>
    </source>
</evidence>
<dbReference type="InterPro" id="IPR000182">
    <property type="entry name" value="GNAT_dom"/>
</dbReference>
<proteinExistence type="inferred from homology"/>
<gene>
    <name evidence="9" type="primary">tmcA</name>
    <name evidence="12" type="ORF">A6E04_20590</name>
</gene>
<feature type="domain" description="Helicase ATP-binding" evidence="11">
    <location>
        <begin position="190"/>
        <end position="335"/>
    </location>
</feature>
<dbReference type="GO" id="GO:0051392">
    <property type="term" value="F:tRNA cytidine N4-acetyltransferase activity"/>
    <property type="evidence" value="ECO:0007669"/>
    <property type="project" value="UniProtKB-UniRule"/>
</dbReference>
<comment type="similarity">
    <text evidence="9">Belongs to the TmcA family.</text>
</comment>
<protein>
    <recommendedName>
        <fullName evidence="9">tRNA(Met) cytidine acetyltransferase TmcA</fullName>
        <ecNumber evidence="9">2.3.1.193</ecNumber>
    </recommendedName>
</protein>
<evidence type="ECO:0000256" key="5">
    <source>
        <dbReference type="ARBA" id="ARBA00022741"/>
    </source>
</evidence>
<keyword evidence="3 9" id="KW-0808">Transferase</keyword>
<dbReference type="InterPro" id="IPR007807">
    <property type="entry name" value="TcmA/NAT10_helicase"/>
</dbReference>
<dbReference type="PANTHER" id="PTHR10925">
    <property type="entry name" value="N-ACETYLTRANSFERASE 10"/>
    <property type="match status" value="1"/>
</dbReference>
<feature type="binding site" evidence="9">
    <location>
        <position position="352"/>
    </location>
    <ligand>
        <name>ATP</name>
        <dbReference type="ChEBI" id="CHEBI:30616"/>
    </ligand>
</feature>
<dbReference type="GO" id="GO:0005524">
    <property type="term" value="F:ATP binding"/>
    <property type="evidence" value="ECO:0007669"/>
    <property type="project" value="UniProtKB-UniRule"/>
</dbReference>
<dbReference type="Proteomes" id="UP000093523">
    <property type="component" value="Unassembled WGS sequence"/>
</dbReference>
<dbReference type="GO" id="GO:0051391">
    <property type="term" value="P:tRNA acetylation"/>
    <property type="evidence" value="ECO:0007669"/>
    <property type="project" value="UniProtKB-UniRule"/>
</dbReference>
<keyword evidence="6 9" id="KW-0067">ATP-binding</keyword>